<dbReference type="Gene3D" id="3.80.10.10">
    <property type="entry name" value="Ribonuclease Inhibitor"/>
    <property type="match status" value="1"/>
</dbReference>
<evidence type="ECO:0000313" key="1">
    <source>
        <dbReference type="EMBL" id="CAL6061747.1"/>
    </source>
</evidence>
<evidence type="ECO:0000313" key="2">
    <source>
        <dbReference type="Proteomes" id="UP001642409"/>
    </source>
</evidence>
<organism evidence="1 2">
    <name type="scientific">Hexamita inflata</name>
    <dbReference type="NCBI Taxonomy" id="28002"/>
    <lineage>
        <taxon>Eukaryota</taxon>
        <taxon>Metamonada</taxon>
        <taxon>Diplomonadida</taxon>
        <taxon>Hexamitidae</taxon>
        <taxon>Hexamitinae</taxon>
        <taxon>Hexamita</taxon>
    </lineage>
</organism>
<dbReference type="PROSITE" id="PS51450">
    <property type="entry name" value="LRR"/>
    <property type="match status" value="1"/>
</dbReference>
<sequence>MQPKYNNSDLVVETISEYDQNMIKMYSNKIYSGVLIIKNSKKLNGLDFLYNLDIKRLELLNFKIIPKLHSQTITQISIFNSFIQNFEEIQIDNLETLGIYNHQNLKQTQPLKLKINQFTKLKILCIQGWAVDLQPLSQITWLTTLILEWCKLDDANSLRPLINLVDLSINYNKSINISSVQHLTQLSKLSLMQCGLINVDILCPLQNLRQLNISWNSIVYIQPLMKLNNLSSLDATNNKILDMHIERHPNFAKFNFENQLQPTKKQVNLANIMKNINSPTSSLKYISVLSIHFTCKYTIFRQHIIKYLQSYICTHNEFLVQTSILFQQVLEDHICQ</sequence>
<proteinExistence type="predicted"/>
<reference evidence="1 2" key="1">
    <citation type="submission" date="2024-07" db="EMBL/GenBank/DDBJ databases">
        <authorList>
            <person name="Akdeniz Z."/>
        </authorList>
    </citation>
    <scope>NUCLEOTIDE SEQUENCE [LARGE SCALE GENOMIC DNA]</scope>
</reference>
<accession>A0ABP1KIG1</accession>
<name>A0ABP1KIG1_9EUKA</name>
<dbReference type="InterPro" id="IPR032675">
    <property type="entry name" value="LRR_dom_sf"/>
</dbReference>
<dbReference type="InterPro" id="IPR001611">
    <property type="entry name" value="Leu-rich_rpt"/>
</dbReference>
<protein>
    <submittedName>
        <fullName evidence="1">Leucine-rich_repeat domain-containing protein</fullName>
    </submittedName>
</protein>
<gene>
    <name evidence="1" type="ORF">HINF_LOCUS49857</name>
</gene>
<dbReference type="SUPFAM" id="SSF52058">
    <property type="entry name" value="L domain-like"/>
    <property type="match status" value="1"/>
</dbReference>
<comment type="caution">
    <text evidence="1">The sequence shown here is derived from an EMBL/GenBank/DDBJ whole genome shotgun (WGS) entry which is preliminary data.</text>
</comment>
<keyword evidence="2" id="KW-1185">Reference proteome</keyword>
<dbReference type="EMBL" id="CAXDID020000236">
    <property type="protein sequence ID" value="CAL6061747.1"/>
    <property type="molecule type" value="Genomic_DNA"/>
</dbReference>
<dbReference type="Proteomes" id="UP001642409">
    <property type="component" value="Unassembled WGS sequence"/>
</dbReference>